<feature type="domain" description="AAA+ ATPase" evidence="5">
    <location>
        <begin position="57"/>
        <end position="175"/>
    </location>
</feature>
<dbReference type="InterPro" id="IPR003959">
    <property type="entry name" value="ATPase_AAA_core"/>
</dbReference>
<dbReference type="GO" id="GO:0005524">
    <property type="term" value="F:ATP binding"/>
    <property type="evidence" value="ECO:0007669"/>
    <property type="project" value="UniProtKB-KW"/>
</dbReference>
<accession>A0A9P6JL83</accession>
<dbReference type="InterPro" id="IPR027417">
    <property type="entry name" value="P-loop_NTPase"/>
</dbReference>
<sequence length="515" mass="56760">MGVISEETILDINLETLSQQGGFIAHGGMEALEQDISKFMVDSLQRSDAYTRLNIPNRRAVIVTGVAGSGKKSIVRTCCRKVGLRMFPLSLARTLSDREIMESNQATDLSYIHIVFERALQSAPSAVILQDLDIIAKDRGVDSTLQSNTVSILCQEMERASQAHGVFVFVISKHRGNLPEVFQKQDLIQQEFHLPIPVKTQRQVMLEGLLNHMANNSSQRNDVITSIASSAAQRTSGYVAKDLRNLCRSALLHSLRDKGQNKETKADSGKLTQLLTGSSISPATGALDETVTENACEDSGRIQTLPCWEDFVYAIETSKPSQQIEFESLATPRGRSDYGGYASLKRRVLRTILWPITNPETFKRMGVRPPMGLLLYGPSGCVKTMLVQTLASQSNMNFIPVKGPEIFSKYLGETEATLRRLFVMARQIAPCILFFDEMDSIGSKRGWGGDADSHGSNGVSERVLSTLLNEMDGVEERAGVFVIGCTNQPGAMDDALLRPGRLDQLIYVGYPTFQD</sequence>
<dbReference type="Proteomes" id="UP000749646">
    <property type="component" value="Unassembled WGS sequence"/>
</dbReference>
<evidence type="ECO:0000313" key="6">
    <source>
        <dbReference type="EMBL" id="KAF9973137.1"/>
    </source>
</evidence>
<dbReference type="FunFam" id="3.40.50.300:FF:001025">
    <property type="entry name" value="ATPase family, AAA domain-containing 2B"/>
    <property type="match status" value="1"/>
</dbReference>
<dbReference type="EMBL" id="JAAAHW010004579">
    <property type="protein sequence ID" value="KAF9973137.1"/>
    <property type="molecule type" value="Genomic_DNA"/>
</dbReference>
<dbReference type="PANTHER" id="PTHR23077:SF117">
    <property type="entry name" value="AAA+ ATPASE DOMAIN-CONTAINING PROTEIN"/>
    <property type="match status" value="1"/>
</dbReference>
<dbReference type="InterPro" id="IPR003960">
    <property type="entry name" value="ATPase_AAA_CS"/>
</dbReference>
<feature type="domain" description="AAA+ ATPase" evidence="5">
    <location>
        <begin position="369"/>
        <end position="512"/>
    </location>
</feature>
<name>A0A9P6JL83_9FUNG</name>
<keyword evidence="7" id="KW-1185">Reference proteome</keyword>
<dbReference type="GO" id="GO:0016887">
    <property type="term" value="F:ATP hydrolysis activity"/>
    <property type="evidence" value="ECO:0007669"/>
    <property type="project" value="InterPro"/>
</dbReference>
<dbReference type="InterPro" id="IPR003593">
    <property type="entry name" value="AAA+_ATPase"/>
</dbReference>
<proteinExistence type="inferred from homology"/>
<evidence type="ECO:0000313" key="7">
    <source>
        <dbReference type="Proteomes" id="UP000749646"/>
    </source>
</evidence>
<reference evidence="6" key="1">
    <citation type="journal article" date="2020" name="Fungal Divers.">
        <title>Resolving the Mortierellaceae phylogeny through synthesis of multi-gene phylogenetics and phylogenomics.</title>
        <authorList>
            <person name="Vandepol N."/>
            <person name="Liber J."/>
            <person name="Desiro A."/>
            <person name="Na H."/>
            <person name="Kennedy M."/>
            <person name="Barry K."/>
            <person name="Grigoriev I.V."/>
            <person name="Miller A.N."/>
            <person name="O'Donnell K."/>
            <person name="Stajich J.E."/>
            <person name="Bonito G."/>
        </authorList>
    </citation>
    <scope>NUCLEOTIDE SEQUENCE</scope>
    <source>
        <strain evidence="6">MES-2147</strain>
    </source>
</reference>
<dbReference type="PROSITE" id="PS00674">
    <property type="entry name" value="AAA"/>
    <property type="match status" value="1"/>
</dbReference>
<feature type="non-terminal residue" evidence="6">
    <location>
        <position position="515"/>
    </location>
</feature>
<dbReference type="SMART" id="SM00382">
    <property type="entry name" value="AAA"/>
    <property type="match status" value="2"/>
</dbReference>
<dbReference type="InterPro" id="IPR050168">
    <property type="entry name" value="AAA_ATPase_domain"/>
</dbReference>
<comment type="caution">
    <text evidence="6">The sequence shown here is derived from an EMBL/GenBank/DDBJ whole genome shotgun (WGS) entry which is preliminary data.</text>
</comment>
<dbReference type="Pfam" id="PF00004">
    <property type="entry name" value="AAA"/>
    <property type="match status" value="2"/>
</dbReference>
<protein>
    <submittedName>
        <fullName evidence="6">Spermatogenesis associated protein 5</fullName>
    </submittedName>
</protein>
<keyword evidence="1 4" id="KW-0547">Nucleotide-binding</keyword>
<keyword evidence="2 4" id="KW-0067">ATP-binding</keyword>
<evidence type="ECO:0000256" key="3">
    <source>
        <dbReference type="ARBA" id="ARBA00023054"/>
    </source>
</evidence>
<evidence type="ECO:0000256" key="2">
    <source>
        <dbReference type="ARBA" id="ARBA00022840"/>
    </source>
</evidence>
<dbReference type="AlphaFoldDB" id="A0A9P6JL83"/>
<dbReference type="Gene3D" id="3.40.50.300">
    <property type="entry name" value="P-loop containing nucleotide triphosphate hydrolases"/>
    <property type="match status" value="2"/>
</dbReference>
<comment type="similarity">
    <text evidence="4">Belongs to the AAA ATPase family.</text>
</comment>
<dbReference type="OrthoDB" id="5421at2759"/>
<dbReference type="Gene3D" id="1.10.8.60">
    <property type="match status" value="1"/>
</dbReference>
<organism evidence="6 7">
    <name type="scientific">Modicella reniformis</name>
    <dbReference type="NCBI Taxonomy" id="1440133"/>
    <lineage>
        <taxon>Eukaryota</taxon>
        <taxon>Fungi</taxon>
        <taxon>Fungi incertae sedis</taxon>
        <taxon>Mucoromycota</taxon>
        <taxon>Mortierellomycotina</taxon>
        <taxon>Mortierellomycetes</taxon>
        <taxon>Mortierellales</taxon>
        <taxon>Mortierellaceae</taxon>
        <taxon>Modicella</taxon>
    </lineage>
</organism>
<evidence type="ECO:0000259" key="5">
    <source>
        <dbReference type="SMART" id="SM00382"/>
    </source>
</evidence>
<dbReference type="SUPFAM" id="SSF52540">
    <property type="entry name" value="P-loop containing nucleoside triphosphate hydrolases"/>
    <property type="match status" value="2"/>
</dbReference>
<gene>
    <name evidence="6" type="primary">SPATA5_1</name>
    <name evidence="6" type="ORF">BGZ65_009428</name>
</gene>
<evidence type="ECO:0000256" key="1">
    <source>
        <dbReference type="ARBA" id="ARBA00022741"/>
    </source>
</evidence>
<keyword evidence="3" id="KW-0175">Coiled coil</keyword>
<dbReference type="PANTHER" id="PTHR23077">
    <property type="entry name" value="AAA-FAMILY ATPASE"/>
    <property type="match status" value="1"/>
</dbReference>
<evidence type="ECO:0000256" key="4">
    <source>
        <dbReference type="RuleBase" id="RU003651"/>
    </source>
</evidence>